<feature type="compositionally biased region" description="Low complexity" evidence="1">
    <location>
        <begin position="108"/>
        <end position="152"/>
    </location>
</feature>
<evidence type="ECO:0000256" key="1">
    <source>
        <dbReference type="SAM" id="MobiDB-lite"/>
    </source>
</evidence>
<feature type="signal peptide" evidence="2">
    <location>
        <begin position="1"/>
        <end position="20"/>
    </location>
</feature>
<dbReference type="Proteomes" id="UP000325291">
    <property type="component" value="Unassembled WGS sequence"/>
</dbReference>
<dbReference type="PROSITE" id="PS51724">
    <property type="entry name" value="SPOR"/>
    <property type="match status" value="1"/>
</dbReference>
<dbReference type="Pfam" id="PF05036">
    <property type="entry name" value="SPOR"/>
    <property type="match status" value="1"/>
</dbReference>
<evidence type="ECO:0000313" key="5">
    <source>
        <dbReference type="Proteomes" id="UP000325291"/>
    </source>
</evidence>
<proteinExistence type="predicted"/>
<gene>
    <name evidence="4" type="ORF">FLO80_09115</name>
</gene>
<accession>A0A5A9ZG78</accession>
<dbReference type="AlphaFoldDB" id="A0A5A9ZG78"/>
<feature type="region of interest" description="Disordered" evidence="1">
    <location>
        <begin position="365"/>
        <end position="388"/>
    </location>
</feature>
<keyword evidence="5" id="KW-1185">Reference proteome</keyword>
<evidence type="ECO:0000256" key="2">
    <source>
        <dbReference type="SAM" id="SignalP"/>
    </source>
</evidence>
<protein>
    <submittedName>
        <fullName evidence="4">SPOR domain-containing protein</fullName>
    </submittedName>
</protein>
<dbReference type="EMBL" id="VINQ01000005">
    <property type="protein sequence ID" value="KAA0916267.1"/>
    <property type="molecule type" value="Genomic_DNA"/>
</dbReference>
<name>A0A5A9ZG78_9RHOB</name>
<feature type="region of interest" description="Disordered" evidence="1">
    <location>
        <begin position="81"/>
        <end position="177"/>
    </location>
</feature>
<dbReference type="RefSeq" id="WP_111366219.1">
    <property type="nucleotide sequence ID" value="NZ_VINQ01000005.1"/>
</dbReference>
<organism evidence="4 5">
    <name type="scientific">Aquicoccus porphyridii</name>
    <dbReference type="NCBI Taxonomy" id="1852029"/>
    <lineage>
        <taxon>Bacteria</taxon>
        <taxon>Pseudomonadati</taxon>
        <taxon>Pseudomonadota</taxon>
        <taxon>Alphaproteobacteria</taxon>
        <taxon>Rhodobacterales</taxon>
        <taxon>Paracoccaceae</taxon>
        <taxon>Aquicoccus</taxon>
    </lineage>
</organism>
<comment type="caution">
    <text evidence="4">The sequence shown here is derived from an EMBL/GenBank/DDBJ whole genome shotgun (WGS) entry which is preliminary data.</text>
</comment>
<evidence type="ECO:0000259" key="3">
    <source>
        <dbReference type="PROSITE" id="PS51724"/>
    </source>
</evidence>
<feature type="domain" description="SPOR" evidence="3">
    <location>
        <begin position="383"/>
        <end position="460"/>
    </location>
</feature>
<reference evidence="4 5" key="1">
    <citation type="submission" date="2019-07" db="EMBL/GenBank/DDBJ databases">
        <title>Aquicoccus porphyridii gen. nov., sp. nov., isolated from a small marine red alga, Porphyridium marinum.</title>
        <authorList>
            <person name="Liu L."/>
        </authorList>
    </citation>
    <scope>NUCLEOTIDE SEQUENCE [LARGE SCALE GENOMIC DNA]</scope>
    <source>
        <strain evidence="4 5">L1 8-17</strain>
    </source>
</reference>
<dbReference type="InterPro" id="IPR007730">
    <property type="entry name" value="SPOR-like_dom"/>
</dbReference>
<dbReference type="InterPro" id="IPR036680">
    <property type="entry name" value="SPOR-like_sf"/>
</dbReference>
<feature type="chain" id="PRO_5023120969" evidence="2">
    <location>
        <begin position="21"/>
        <end position="460"/>
    </location>
</feature>
<dbReference type="SUPFAM" id="SSF110997">
    <property type="entry name" value="Sporulation related repeat"/>
    <property type="match status" value="1"/>
</dbReference>
<feature type="compositionally biased region" description="Polar residues" evidence="1">
    <location>
        <begin position="370"/>
        <end position="387"/>
    </location>
</feature>
<evidence type="ECO:0000313" key="4">
    <source>
        <dbReference type="EMBL" id="KAA0916267.1"/>
    </source>
</evidence>
<dbReference type="Gene3D" id="3.30.70.1070">
    <property type="entry name" value="Sporulation related repeat"/>
    <property type="match status" value="1"/>
</dbReference>
<dbReference type="GO" id="GO:0042834">
    <property type="term" value="F:peptidoglycan binding"/>
    <property type="evidence" value="ECO:0007669"/>
    <property type="project" value="InterPro"/>
</dbReference>
<sequence>MKFTRIIASGILAASVGLVAAEAQTLRDISAPAEVPPASYTAKQYVDSRGCVFIRAGINGVVNWVPRVSRDRKVLCGYEPTFAKSGAPEPDASRTATAETITPPTKPAPSQTAAATPKPKAKPAPATTQQPPRRTVTVAPPRPAKPAAAPTPVTKPAPAPASTAKSRRITRSATPTDCPGVTGISRYYTGVDRGRGVIRCGPQPAPRIERKEVTVIRAGEPVTVKQRVVTGTTTARRVDAATLPPGTRIVPRHVYNQQQAARIQGQKIPDGYREVWEDDRLNPKRAHQTIDGVMKSGLAWTRTVPRKLYERDSGRVVTHLYPGLIYPYHSYDEMQAAGYSISTKGKPKDTRATTRTTRKVVVRKKDQTGARVSTKTAPRKPATTQSGGRYVQVGTFGNPANAQRTAARLQAMGLPVRMGKYTKDGREYRIVMAGPLAHDQVGSALSKARRAGFGDAFVRK</sequence>
<keyword evidence="2" id="KW-0732">Signal</keyword>